<dbReference type="EMBL" id="KZ678137">
    <property type="protein sequence ID" value="PSN65511.1"/>
    <property type="molecule type" value="Genomic_DNA"/>
</dbReference>
<feature type="compositionally biased region" description="Polar residues" evidence="1">
    <location>
        <begin position="64"/>
        <end position="75"/>
    </location>
</feature>
<evidence type="ECO:0000313" key="3">
    <source>
        <dbReference type="EMBL" id="PSN65511.1"/>
    </source>
</evidence>
<name>A0A2T2NJA1_CORCC</name>
<feature type="compositionally biased region" description="Basic and acidic residues" evidence="1">
    <location>
        <begin position="115"/>
        <end position="125"/>
    </location>
</feature>
<feature type="region of interest" description="Disordered" evidence="1">
    <location>
        <begin position="106"/>
        <end position="125"/>
    </location>
</feature>
<reference evidence="3 4" key="1">
    <citation type="journal article" date="2018" name="Front. Microbiol.">
        <title>Genome-Wide Analysis of Corynespora cassiicola Leaf Fall Disease Putative Effectors.</title>
        <authorList>
            <person name="Lopez D."/>
            <person name="Ribeiro S."/>
            <person name="Label P."/>
            <person name="Fumanal B."/>
            <person name="Venisse J.S."/>
            <person name="Kohler A."/>
            <person name="de Oliveira R.R."/>
            <person name="Labutti K."/>
            <person name="Lipzen A."/>
            <person name="Lail K."/>
            <person name="Bauer D."/>
            <person name="Ohm R.A."/>
            <person name="Barry K.W."/>
            <person name="Spatafora J."/>
            <person name="Grigoriev I.V."/>
            <person name="Martin F.M."/>
            <person name="Pujade-Renaud V."/>
        </authorList>
    </citation>
    <scope>NUCLEOTIDE SEQUENCE [LARGE SCALE GENOMIC DNA]</scope>
    <source>
        <strain evidence="3 4">Philippines</strain>
    </source>
</reference>
<dbReference type="OrthoDB" id="10250354at2759"/>
<dbReference type="Pfam" id="PF00226">
    <property type="entry name" value="DnaJ"/>
    <property type="match status" value="1"/>
</dbReference>
<dbReference type="Proteomes" id="UP000240883">
    <property type="component" value="Unassembled WGS sequence"/>
</dbReference>
<evidence type="ECO:0000313" key="4">
    <source>
        <dbReference type="Proteomes" id="UP000240883"/>
    </source>
</evidence>
<dbReference type="SMART" id="SM00271">
    <property type="entry name" value="DnaJ"/>
    <property type="match status" value="1"/>
</dbReference>
<proteinExistence type="predicted"/>
<feature type="domain" description="J" evidence="2">
    <location>
        <begin position="7"/>
        <end position="62"/>
    </location>
</feature>
<accession>A0A2T2NJA1</accession>
<dbReference type="InterPro" id="IPR001623">
    <property type="entry name" value="DnaJ_domain"/>
</dbReference>
<feature type="region of interest" description="Disordered" evidence="1">
    <location>
        <begin position="64"/>
        <end position="90"/>
    </location>
</feature>
<dbReference type="PROSITE" id="PS50076">
    <property type="entry name" value="DNAJ_2"/>
    <property type="match status" value="1"/>
</dbReference>
<dbReference type="PRINTS" id="PR00625">
    <property type="entry name" value="JDOMAIN"/>
</dbReference>
<organism evidence="3 4">
    <name type="scientific">Corynespora cassiicola Philippines</name>
    <dbReference type="NCBI Taxonomy" id="1448308"/>
    <lineage>
        <taxon>Eukaryota</taxon>
        <taxon>Fungi</taxon>
        <taxon>Dikarya</taxon>
        <taxon>Ascomycota</taxon>
        <taxon>Pezizomycotina</taxon>
        <taxon>Dothideomycetes</taxon>
        <taxon>Pleosporomycetidae</taxon>
        <taxon>Pleosporales</taxon>
        <taxon>Corynesporascaceae</taxon>
        <taxon>Corynespora</taxon>
    </lineage>
</organism>
<dbReference type="AlphaFoldDB" id="A0A2T2NJA1"/>
<protein>
    <recommendedName>
        <fullName evidence="2">J domain-containing protein</fullName>
    </recommendedName>
</protein>
<dbReference type="Gene3D" id="1.10.287.110">
    <property type="entry name" value="DnaJ domain"/>
    <property type="match status" value="1"/>
</dbReference>
<keyword evidence="4" id="KW-1185">Reference proteome</keyword>
<dbReference type="InterPro" id="IPR036869">
    <property type="entry name" value="J_dom_sf"/>
</dbReference>
<gene>
    <name evidence="3" type="ORF">BS50DRAFT_575506</name>
</gene>
<evidence type="ECO:0000256" key="1">
    <source>
        <dbReference type="SAM" id="MobiDB-lite"/>
    </source>
</evidence>
<evidence type="ECO:0000259" key="2">
    <source>
        <dbReference type="PROSITE" id="PS50076"/>
    </source>
</evidence>
<dbReference type="CDD" id="cd06257">
    <property type="entry name" value="DnaJ"/>
    <property type="match status" value="1"/>
</dbReference>
<dbReference type="SUPFAM" id="SSF46565">
    <property type="entry name" value="Chaperone J-domain"/>
    <property type="match status" value="1"/>
</dbReference>
<sequence>MPTSILDSYAILGVPPSATLVQIKAAYTKLILAQHPDKTGGGDATKFLETHNAYKRVIGALSGASTASANGTGTPDTKETREPPKTEPDEECFDFEQQATRFAEAKAGGTEMEEQDFRPGYRKPDLSKMCRTERLANMEL</sequence>
<feature type="compositionally biased region" description="Basic and acidic residues" evidence="1">
    <location>
        <begin position="76"/>
        <end position="87"/>
    </location>
</feature>